<dbReference type="Gene3D" id="1.10.3470.10">
    <property type="entry name" value="ABC transporter involved in vitamin B12 uptake, BtuC"/>
    <property type="match status" value="1"/>
</dbReference>
<dbReference type="PANTHER" id="PTHR30472:SF24">
    <property type="entry name" value="FERRIC ENTEROBACTIN TRANSPORT SYSTEM PERMEASE PROTEIN FEPG"/>
    <property type="match status" value="1"/>
</dbReference>
<keyword evidence="6 8" id="KW-1133">Transmembrane helix</keyword>
<keyword evidence="7 8" id="KW-0472">Membrane</keyword>
<feature type="transmembrane region" description="Helical" evidence="8">
    <location>
        <begin position="256"/>
        <end position="276"/>
    </location>
</feature>
<feature type="transmembrane region" description="Helical" evidence="8">
    <location>
        <begin position="28"/>
        <end position="49"/>
    </location>
</feature>
<name>A0ABS7HL47_9MICO</name>
<evidence type="ECO:0000256" key="6">
    <source>
        <dbReference type="ARBA" id="ARBA00022989"/>
    </source>
</evidence>
<evidence type="ECO:0000256" key="2">
    <source>
        <dbReference type="ARBA" id="ARBA00007935"/>
    </source>
</evidence>
<sequence>MSGQTAPSPVATPGAVTRHWRGRLRRRTAVVCGSLAALVLALFVTALLLGEAGLSPAEVLSAFTGSADRITAYVVLELRLPRAAAAAVVGACLGASGAVFQSVVRNPLASPDIVGITAGAGFAGVLAVLVLHLSGLGLSLAVIAGGLLAAVSVALLTWRRGIHGLRLVLVGIGVAALATALTSYLMTTVDVREAGVAYTWLVGSLAGASWPIVTITLVLAVAAFTALAARVRSLRALELGDATATALGFRVERDRIVVLLIATVLAAVAVGASGPIPFVALMAPQIARRLVGRTSVSLTAAAATGAAVVSAADLLAQYAVPGISFPVGVVTGVVGAPYLAWLLARSNRTRSGGTT</sequence>
<evidence type="ECO:0000256" key="3">
    <source>
        <dbReference type="ARBA" id="ARBA00022448"/>
    </source>
</evidence>
<proteinExistence type="inferred from homology"/>
<gene>
    <name evidence="9" type="ORF">JNB62_06970</name>
</gene>
<evidence type="ECO:0000256" key="1">
    <source>
        <dbReference type="ARBA" id="ARBA00004651"/>
    </source>
</evidence>
<dbReference type="InterPro" id="IPR000522">
    <property type="entry name" value="ABC_transptr_permease_BtuC"/>
</dbReference>
<feature type="transmembrane region" description="Helical" evidence="8">
    <location>
        <begin position="165"/>
        <end position="187"/>
    </location>
</feature>
<evidence type="ECO:0000256" key="7">
    <source>
        <dbReference type="ARBA" id="ARBA00023136"/>
    </source>
</evidence>
<dbReference type="InterPro" id="IPR037294">
    <property type="entry name" value="ABC_BtuC-like"/>
</dbReference>
<feature type="transmembrane region" description="Helical" evidence="8">
    <location>
        <begin position="113"/>
        <end position="132"/>
    </location>
</feature>
<evidence type="ECO:0000313" key="9">
    <source>
        <dbReference type="EMBL" id="MBW9093418.1"/>
    </source>
</evidence>
<accession>A0ABS7HL47</accession>
<evidence type="ECO:0000256" key="4">
    <source>
        <dbReference type="ARBA" id="ARBA00022475"/>
    </source>
</evidence>
<feature type="transmembrane region" description="Helical" evidence="8">
    <location>
        <begin position="83"/>
        <end position="101"/>
    </location>
</feature>
<feature type="transmembrane region" description="Helical" evidence="8">
    <location>
        <begin position="323"/>
        <end position="344"/>
    </location>
</feature>
<dbReference type="EMBL" id="JAEUAW010000004">
    <property type="protein sequence ID" value="MBW9093418.1"/>
    <property type="molecule type" value="Genomic_DNA"/>
</dbReference>
<evidence type="ECO:0000256" key="5">
    <source>
        <dbReference type="ARBA" id="ARBA00022692"/>
    </source>
</evidence>
<dbReference type="Pfam" id="PF01032">
    <property type="entry name" value="FecCD"/>
    <property type="match status" value="1"/>
</dbReference>
<dbReference type="Proteomes" id="UP001196843">
    <property type="component" value="Unassembled WGS sequence"/>
</dbReference>
<evidence type="ECO:0000313" key="10">
    <source>
        <dbReference type="Proteomes" id="UP001196843"/>
    </source>
</evidence>
<dbReference type="CDD" id="cd06550">
    <property type="entry name" value="TM_ABC_iron-siderophores_like"/>
    <property type="match status" value="1"/>
</dbReference>
<comment type="caution">
    <text evidence="9">The sequence shown here is derived from an EMBL/GenBank/DDBJ whole genome shotgun (WGS) entry which is preliminary data.</text>
</comment>
<feature type="transmembrane region" description="Helical" evidence="8">
    <location>
        <begin position="207"/>
        <end position="229"/>
    </location>
</feature>
<dbReference type="PANTHER" id="PTHR30472">
    <property type="entry name" value="FERRIC ENTEROBACTIN TRANSPORT SYSTEM PERMEASE PROTEIN"/>
    <property type="match status" value="1"/>
</dbReference>
<keyword evidence="3" id="KW-0813">Transport</keyword>
<keyword evidence="10" id="KW-1185">Reference proteome</keyword>
<organism evidence="9 10">
    <name type="scientific">Microbacterium jejuense</name>
    <dbReference type="NCBI Taxonomy" id="1263637"/>
    <lineage>
        <taxon>Bacteria</taxon>
        <taxon>Bacillati</taxon>
        <taxon>Actinomycetota</taxon>
        <taxon>Actinomycetes</taxon>
        <taxon>Micrococcales</taxon>
        <taxon>Microbacteriaceae</taxon>
        <taxon>Microbacterium</taxon>
    </lineage>
</organism>
<comment type="subcellular location">
    <subcellularLocation>
        <location evidence="1">Cell membrane</location>
        <topology evidence="1">Multi-pass membrane protein</topology>
    </subcellularLocation>
</comment>
<keyword evidence="4" id="KW-1003">Cell membrane</keyword>
<comment type="similarity">
    <text evidence="2">Belongs to the binding-protein-dependent transport system permease family. FecCD subfamily.</text>
</comment>
<keyword evidence="5 8" id="KW-0812">Transmembrane</keyword>
<evidence type="ECO:0000256" key="8">
    <source>
        <dbReference type="SAM" id="Phobius"/>
    </source>
</evidence>
<reference evidence="9 10" key="1">
    <citation type="journal article" date="2021" name="MBio">
        <title>Poor Competitiveness of Bradyrhizobium in Pigeon Pea Root Colonization in Indian Soils.</title>
        <authorList>
            <person name="Chalasani D."/>
            <person name="Basu A."/>
            <person name="Pullabhotla S.V.S.R.N."/>
            <person name="Jorrin B."/>
            <person name="Neal A.L."/>
            <person name="Poole P.S."/>
            <person name="Podile A.R."/>
            <person name="Tkacz A."/>
        </authorList>
    </citation>
    <scope>NUCLEOTIDE SEQUENCE [LARGE SCALE GENOMIC DNA]</scope>
    <source>
        <strain evidence="9 10">HU14</strain>
    </source>
</reference>
<dbReference type="SUPFAM" id="SSF81345">
    <property type="entry name" value="ABC transporter involved in vitamin B12 uptake, BtuC"/>
    <property type="match status" value="1"/>
</dbReference>
<dbReference type="RefSeq" id="WP_220300141.1">
    <property type="nucleotide sequence ID" value="NZ_JAEUAW010000004.1"/>
</dbReference>
<protein>
    <submittedName>
        <fullName evidence="9">Iron chelate uptake ABC transporter family permease subunit</fullName>
    </submittedName>
</protein>
<feature type="transmembrane region" description="Helical" evidence="8">
    <location>
        <begin position="138"/>
        <end position="158"/>
    </location>
</feature>